<reference evidence="1" key="2">
    <citation type="submission" date="2025-09" db="UniProtKB">
        <authorList>
            <consortium name="Ensembl"/>
        </authorList>
    </citation>
    <scope>IDENTIFICATION</scope>
</reference>
<dbReference type="AlphaFoldDB" id="S4RGQ7"/>
<sequence>IWNVRSSVVPSLVQLLHGRAVRRESLCTRWTHMGGEGQWGTGTSSETW</sequence>
<dbReference type="Ensembl" id="ENSPMAT00000004406.1">
    <property type="protein sequence ID" value="ENSPMAP00000004389.1"/>
    <property type="gene ID" value="ENSPMAG00000004020.1"/>
</dbReference>
<evidence type="ECO:0000313" key="1">
    <source>
        <dbReference type="Ensembl" id="ENSPMAP00000004389.1"/>
    </source>
</evidence>
<reference evidence="1" key="1">
    <citation type="submission" date="2025-08" db="UniProtKB">
        <authorList>
            <consortium name="Ensembl"/>
        </authorList>
    </citation>
    <scope>IDENTIFICATION</scope>
</reference>
<proteinExistence type="predicted"/>
<accession>S4RGQ7</accession>
<protein>
    <submittedName>
        <fullName evidence="1">Uncharacterized protein</fullName>
    </submittedName>
</protein>
<dbReference type="HOGENOM" id="CLU_3162458_0_0_1"/>
<organism evidence="1">
    <name type="scientific">Petromyzon marinus</name>
    <name type="common">Sea lamprey</name>
    <dbReference type="NCBI Taxonomy" id="7757"/>
    <lineage>
        <taxon>Eukaryota</taxon>
        <taxon>Metazoa</taxon>
        <taxon>Chordata</taxon>
        <taxon>Craniata</taxon>
        <taxon>Vertebrata</taxon>
        <taxon>Cyclostomata</taxon>
        <taxon>Hyperoartia</taxon>
        <taxon>Petromyzontiformes</taxon>
        <taxon>Petromyzontidae</taxon>
        <taxon>Petromyzon</taxon>
    </lineage>
</organism>
<name>S4RGQ7_PETMA</name>